<dbReference type="Proteomes" id="UP000007575">
    <property type="component" value="Chromosome"/>
</dbReference>
<dbReference type="EMBL" id="CP002191">
    <property type="protein sequence ID" value="AFD24716.1"/>
    <property type="molecule type" value="Genomic_DNA"/>
</dbReference>
<protein>
    <submittedName>
        <fullName evidence="2">Beta-lactamase, putative</fullName>
    </submittedName>
</protein>
<keyword evidence="3" id="KW-1185">Reference proteome</keyword>
<dbReference type="PATRIC" id="fig|745776.4.peg.808"/>
<dbReference type="KEGG" id="dgo:DGo_CA0789"/>
<proteinExistence type="predicted"/>
<dbReference type="InterPro" id="IPR045155">
    <property type="entry name" value="Beta-lactam_cat"/>
</dbReference>
<dbReference type="GO" id="GO:0008800">
    <property type="term" value="F:beta-lactamase activity"/>
    <property type="evidence" value="ECO:0007669"/>
    <property type="project" value="InterPro"/>
</dbReference>
<dbReference type="eggNOG" id="COG2367">
    <property type="taxonomic scope" value="Bacteria"/>
</dbReference>
<dbReference type="InterPro" id="IPR012338">
    <property type="entry name" value="Beta-lactam/transpept-like"/>
</dbReference>
<evidence type="ECO:0000259" key="1">
    <source>
        <dbReference type="Pfam" id="PF13354"/>
    </source>
</evidence>
<dbReference type="AlphaFoldDB" id="H8GXY4"/>
<organism evidence="2 3">
    <name type="scientific">Deinococcus gobiensis (strain DSM 21396 / JCM 16679 / CGMCC 1.7299 / I-0)</name>
    <dbReference type="NCBI Taxonomy" id="745776"/>
    <lineage>
        <taxon>Bacteria</taxon>
        <taxon>Thermotogati</taxon>
        <taxon>Deinococcota</taxon>
        <taxon>Deinococci</taxon>
        <taxon>Deinococcales</taxon>
        <taxon>Deinococcaceae</taxon>
        <taxon>Deinococcus</taxon>
    </lineage>
</organism>
<sequence>MPTGLALPAGVTGRVNFYAAEYDPRTHQTLRALALGRPDDVQPLASSFKPLVVQAALQEVDAGRLRLNTLLTTTAANRSIEGYPAGSNSVQVLAKRAIYLSDNTASDLLHLAAGPERLAREVRRQSPCTSLLLTTKAWWAAQAGLLPAVLTPDPVAGLRAYGAQPFDQRLLTARALIAAAQKVTGPEVERQLDLYFHGPTYAADLELAVQNTSTARAYTDLMARTLPGAALKPATRTVFRDILATGCCRPKTPKLDATYWAAKAGSGWGILTLTGYVETGDGRRFAYTYLNDGSVTTDAEEMEKQIRPVVLWIEQNLLTLRAQRGRPLP</sequence>
<gene>
    <name evidence="2" type="ordered locus">DGo_CA0789</name>
</gene>
<accession>H8GXY4</accession>
<dbReference type="Gene3D" id="3.40.710.10">
    <property type="entry name" value="DD-peptidase/beta-lactamase superfamily"/>
    <property type="match status" value="1"/>
</dbReference>
<dbReference type="PANTHER" id="PTHR35333">
    <property type="entry name" value="BETA-LACTAMASE"/>
    <property type="match status" value="1"/>
</dbReference>
<evidence type="ECO:0000313" key="2">
    <source>
        <dbReference type="EMBL" id="AFD24716.1"/>
    </source>
</evidence>
<dbReference type="HOGENOM" id="CLU_843914_0_0_0"/>
<name>H8GXY4_DEIGI</name>
<dbReference type="Pfam" id="PF13354">
    <property type="entry name" value="Beta-lactamase2"/>
    <property type="match status" value="1"/>
</dbReference>
<dbReference type="GO" id="GO:0046677">
    <property type="term" value="P:response to antibiotic"/>
    <property type="evidence" value="ECO:0007669"/>
    <property type="project" value="InterPro"/>
</dbReference>
<reference evidence="2 3" key="1">
    <citation type="journal article" date="2012" name="PLoS ONE">
        <title>Genome sequence and transcriptome analysis of the radioresistant bacterium Deinococcus gobiensis: insights into the extreme environmental adaptations.</title>
        <authorList>
            <person name="Yuan M."/>
            <person name="Chen M."/>
            <person name="Zhang W."/>
            <person name="Lu W."/>
            <person name="Wang J."/>
            <person name="Yang M."/>
            <person name="Zhao P."/>
            <person name="Tang R."/>
            <person name="Li X."/>
            <person name="Hao Y."/>
            <person name="Zhou Z."/>
            <person name="Zhan Y."/>
            <person name="Yu H."/>
            <person name="Teng C."/>
            <person name="Yan Y."/>
            <person name="Ping S."/>
            <person name="Wang Y."/>
            <person name="Lin M."/>
        </authorList>
    </citation>
    <scope>NUCLEOTIDE SEQUENCE [LARGE SCALE GENOMIC DNA]</scope>
    <source>
        <strain evidence="2 3">I-0</strain>
    </source>
</reference>
<dbReference type="InterPro" id="IPR000871">
    <property type="entry name" value="Beta-lactam_class-A"/>
</dbReference>
<dbReference type="PANTHER" id="PTHR35333:SF4">
    <property type="entry name" value="SLR0121 PROTEIN"/>
    <property type="match status" value="1"/>
</dbReference>
<dbReference type="SUPFAM" id="SSF56601">
    <property type="entry name" value="beta-lactamase/transpeptidase-like"/>
    <property type="match status" value="1"/>
</dbReference>
<dbReference type="GO" id="GO:0030655">
    <property type="term" value="P:beta-lactam antibiotic catabolic process"/>
    <property type="evidence" value="ECO:0007669"/>
    <property type="project" value="InterPro"/>
</dbReference>
<feature type="domain" description="Beta-lactamase class A catalytic" evidence="1">
    <location>
        <begin position="37"/>
        <end position="287"/>
    </location>
</feature>
<evidence type="ECO:0000313" key="3">
    <source>
        <dbReference type="Proteomes" id="UP000007575"/>
    </source>
</evidence>